<dbReference type="GO" id="GO:0045944">
    <property type="term" value="P:positive regulation of transcription by RNA polymerase II"/>
    <property type="evidence" value="ECO:0007669"/>
    <property type="project" value="TreeGrafter"/>
</dbReference>
<proteinExistence type="predicted"/>
<dbReference type="GO" id="GO:0000981">
    <property type="term" value="F:DNA-binding transcription factor activity, RNA polymerase II-specific"/>
    <property type="evidence" value="ECO:0007669"/>
    <property type="project" value="TreeGrafter"/>
</dbReference>
<evidence type="ECO:0000313" key="2">
    <source>
        <dbReference type="EMBL" id="EDP53677.1"/>
    </source>
</evidence>
<dbReference type="GO" id="GO:0005634">
    <property type="term" value="C:nucleus"/>
    <property type="evidence" value="ECO:0007669"/>
    <property type="project" value="TreeGrafter"/>
</dbReference>
<name>B0XSQ0_ASPFC</name>
<protein>
    <submittedName>
        <fullName evidence="2">C6 transcription factor Aro80, putative</fullName>
    </submittedName>
</protein>
<dbReference type="OrthoDB" id="2262349at2759"/>
<dbReference type="Proteomes" id="UP000001699">
    <property type="component" value="Unassembled WGS sequence"/>
</dbReference>
<dbReference type="GO" id="GO:0009074">
    <property type="term" value="P:aromatic amino acid family catabolic process"/>
    <property type="evidence" value="ECO:0007669"/>
    <property type="project" value="TreeGrafter"/>
</dbReference>
<dbReference type="PANTHER" id="PTHR31644:SF4">
    <property type="entry name" value="ZN(II)2CYS6 TRANSCRIPTION FACTOR (EUROFUNG)"/>
    <property type="match status" value="1"/>
</dbReference>
<evidence type="ECO:0000256" key="1">
    <source>
        <dbReference type="SAM" id="MobiDB-lite"/>
    </source>
</evidence>
<dbReference type="PhylomeDB" id="B0XSQ0"/>
<dbReference type="HOGENOM" id="CLU_335223_0_0_1"/>
<dbReference type="InterPro" id="IPR052780">
    <property type="entry name" value="AAA_Catabolism_Regulators"/>
</dbReference>
<dbReference type="EMBL" id="DS499595">
    <property type="protein sequence ID" value="EDP53677.1"/>
    <property type="molecule type" value="Genomic_DNA"/>
</dbReference>
<organism evidence="2 3">
    <name type="scientific">Aspergillus fumigatus (strain CBS 144.89 / FGSC A1163 / CEA10)</name>
    <name type="common">Neosartorya fumigata</name>
    <dbReference type="NCBI Taxonomy" id="451804"/>
    <lineage>
        <taxon>Eukaryota</taxon>
        <taxon>Fungi</taxon>
        <taxon>Dikarya</taxon>
        <taxon>Ascomycota</taxon>
        <taxon>Pezizomycotina</taxon>
        <taxon>Eurotiomycetes</taxon>
        <taxon>Eurotiomycetidae</taxon>
        <taxon>Eurotiales</taxon>
        <taxon>Aspergillaceae</taxon>
        <taxon>Aspergillus</taxon>
        <taxon>Aspergillus subgen. Fumigati</taxon>
    </lineage>
</organism>
<sequence>MWQAGDPVSVHDEAAMVKELKWYAFYIALESSQQSHYSLDSSLNTAPIQRVTRSQMNNSSDAACRGFLLSLKDLPKEHVSSKRPAEGIFNTVLREKVTSGKETLNILFEAAVQQDQAPIVSGTETDKTPQQPSLASTSLKIDCISETDVLKIWSGCRFVKMGWFTAREALLYVDLFFHNMAPLSPILTDFFASHHTHYWLITQEPVLCCTILMISSRYHTLPGPSGATRGFFIHNRLWQHCQHLILRIMLGQEKFSKAKTRHLGTVEALLLLSEWYPRALHFPPENDGWDSDLMLTAPSERDPPPVTEESPMQDRWREDVVEPTRRSDRMAWMLVSSALALAHELGVFSTSNRSDLGDSRIVEPDVKAYVYHLDVRRQRLPSLLYVIINNLSSRIGCTSLMPEKCQLTGLHNLSGVSSEWARLMKSWVELTDFTRTLRETFFADASPRDRRQIDNDLLGEWIGRLGLWRRQHQAVDSKSATNGLCPDLILRTDLYYDTVIEIEYQYLRVLSNSLGVQGIVERVLSQTESHGTINTTFISHARQIPLSRSEHGFIEEVIDGACAILTHIISLPGPKPLSFYPVRVFLRVISSSIFILKALALGARPTKLQESLDLLDQAIAVLDSDLLDDIYLVSRYAALLKIHVSRLRQTFANCSQVSSKGESYNQEPGTPVPTAAERFDWDPSMMDLDLGTASGDLNLDFIMLSPREYENLLPNGKTDQYIQCTRQRLDSPVKYHFFRPKTPGGRDILFLGSLELETTDDRLYTRKSSTWAASIMPEIFLIKECPSEGRFEWTDDGHVDPGHGYGFTQISNSSYQLRPRQLNPYLLGFVLQETQSSKRIYIGSSGFGSTI</sequence>
<gene>
    <name evidence="2" type="ORF">AFUB_017180</name>
</gene>
<reference evidence="2 3" key="1">
    <citation type="journal article" date="2008" name="PLoS Genet.">
        <title>Genomic islands in the pathogenic filamentous fungus Aspergillus fumigatus.</title>
        <authorList>
            <person name="Fedorova N.D."/>
            <person name="Khaldi N."/>
            <person name="Joardar V.S."/>
            <person name="Maiti R."/>
            <person name="Amedeo P."/>
            <person name="Anderson M.J."/>
            <person name="Crabtree J."/>
            <person name="Silva J.C."/>
            <person name="Badger J.H."/>
            <person name="Albarraq A."/>
            <person name="Angiuoli S."/>
            <person name="Bussey H."/>
            <person name="Bowyer P."/>
            <person name="Cotty P.J."/>
            <person name="Dyer P.S."/>
            <person name="Egan A."/>
            <person name="Galens K."/>
            <person name="Fraser-Liggett C.M."/>
            <person name="Haas B.J."/>
            <person name="Inman J.M."/>
            <person name="Kent R."/>
            <person name="Lemieux S."/>
            <person name="Malavazi I."/>
            <person name="Orvis J."/>
            <person name="Roemer T."/>
            <person name="Ronning C.M."/>
            <person name="Sundaram J.P."/>
            <person name="Sutton G."/>
            <person name="Turner G."/>
            <person name="Venter J.C."/>
            <person name="White O.R."/>
            <person name="Whitty B.R."/>
            <person name="Youngman P."/>
            <person name="Wolfe K.H."/>
            <person name="Goldman G.H."/>
            <person name="Wortman J.R."/>
            <person name="Jiang B."/>
            <person name="Denning D.W."/>
            <person name="Nierman W.C."/>
        </authorList>
    </citation>
    <scope>NUCLEOTIDE SEQUENCE [LARGE SCALE GENOMIC DNA]</scope>
    <source>
        <strain evidence="3">CBS 144.89 / FGSC A1163 / CEA10</strain>
    </source>
</reference>
<dbReference type="VEuPathDB" id="FungiDB:AFUB_017180"/>
<accession>B0XSQ0</accession>
<keyword evidence="3" id="KW-1185">Reference proteome</keyword>
<feature type="region of interest" description="Disordered" evidence="1">
    <location>
        <begin position="297"/>
        <end position="319"/>
    </location>
</feature>
<dbReference type="AlphaFoldDB" id="B0XSQ0"/>
<dbReference type="CDD" id="cd12148">
    <property type="entry name" value="fungal_TF_MHR"/>
    <property type="match status" value="1"/>
</dbReference>
<evidence type="ECO:0000313" key="3">
    <source>
        <dbReference type="Proteomes" id="UP000001699"/>
    </source>
</evidence>
<dbReference type="PANTHER" id="PTHR31644">
    <property type="entry name" value="TRANSCRIPTIONAL ACTIVATOR ARO80-RELATED"/>
    <property type="match status" value="1"/>
</dbReference>